<sequence length="237" mass="26608">MWSDLVALRRVTADDDGGFARAPLGEARKIQAAMRRPWICCGMVPTQLGHAACMVPAPSCACCCPGVYDLQNVLYFPPLRLGPPSHGCRYCGAFFWYEEPVRRQRRTSSPEYNNVDKSLSSHFFENIIYYNSMFALSPYIYGCQGVIDSINDDHAPYRPADMSSHQVIVAKGGNNHNMHNYIFFTLNEIKNRLFRSARDRMAGGTDDKYIIRMFGESDKHGDSYSAPVASEIVGLVV</sequence>
<organism evidence="1 2">
    <name type="scientific">Eragrostis curvula</name>
    <name type="common">weeping love grass</name>
    <dbReference type="NCBI Taxonomy" id="38414"/>
    <lineage>
        <taxon>Eukaryota</taxon>
        <taxon>Viridiplantae</taxon>
        <taxon>Streptophyta</taxon>
        <taxon>Embryophyta</taxon>
        <taxon>Tracheophyta</taxon>
        <taxon>Spermatophyta</taxon>
        <taxon>Magnoliopsida</taxon>
        <taxon>Liliopsida</taxon>
        <taxon>Poales</taxon>
        <taxon>Poaceae</taxon>
        <taxon>PACMAD clade</taxon>
        <taxon>Chloridoideae</taxon>
        <taxon>Eragrostideae</taxon>
        <taxon>Eragrostidinae</taxon>
        <taxon>Eragrostis</taxon>
    </lineage>
</organism>
<dbReference type="Gramene" id="TVU10022">
    <property type="protein sequence ID" value="TVU10022"/>
    <property type="gene ID" value="EJB05_43526"/>
</dbReference>
<dbReference type="Proteomes" id="UP000324897">
    <property type="component" value="Chromosome 3"/>
</dbReference>
<evidence type="ECO:0000313" key="1">
    <source>
        <dbReference type="EMBL" id="TVU10022.1"/>
    </source>
</evidence>
<name>A0A5J9TFG4_9POAL</name>
<keyword evidence="2" id="KW-1185">Reference proteome</keyword>
<reference evidence="1 2" key="1">
    <citation type="journal article" date="2019" name="Sci. Rep.">
        <title>A high-quality genome of Eragrostis curvula grass provides insights into Poaceae evolution and supports new strategies to enhance forage quality.</title>
        <authorList>
            <person name="Carballo J."/>
            <person name="Santos B.A.C.M."/>
            <person name="Zappacosta D."/>
            <person name="Garbus I."/>
            <person name="Selva J.P."/>
            <person name="Gallo C.A."/>
            <person name="Diaz A."/>
            <person name="Albertini E."/>
            <person name="Caccamo M."/>
            <person name="Echenique V."/>
        </authorList>
    </citation>
    <scope>NUCLEOTIDE SEQUENCE [LARGE SCALE GENOMIC DNA]</scope>
    <source>
        <strain evidence="2">cv. Victoria</strain>
        <tissue evidence="1">Leaf</tissue>
    </source>
</reference>
<protein>
    <submittedName>
        <fullName evidence="1">Uncharacterized protein</fullName>
    </submittedName>
</protein>
<comment type="caution">
    <text evidence="1">The sequence shown here is derived from an EMBL/GenBank/DDBJ whole genome shotgun (WGS) entry which is preliminary data.</text>
</comment>
<evidence type="ECO:0000313" key="2">
    <source>
        <dbReference type="Proteomes" id="UP000324897"/>
    </source>
</evidence>
<dbReference type="AlphaFoldDB" id="A0A5J9TFG4"/>
<dbReference type="EMBL" id="RWGY01000039">
    <property type="protein sequence ID" value="TVU10022.1"/>
    <property type="molecule type" value="Genomic_DNA"/>
</dbReference>
<accession>A0A5J9TFG4</accession>
<dbReference type="OrthoDB" id="1900198at2759"/>
<gene>
    <name evidence="1" type="ORF">EJB05_43526</name>
</gene>
<proteinExistence type="predicted"/>